<keyword evidence="3" id="KW-1185">Reference proteome</keyword>
<feature type="region of interest" description="Disordered" evidence="1">
    <location>
        <begin position="1"/>
        <end position="21"/>
    </location>
</feature>
<organism evidence="2 3">
    <name type="scientific">Mycena metata</name>
    <dbReference type="NCBI Taxonomy" id="1033252"/>
    <lineage>
        <taxon>Eukaryota</taxon>
        <taxon>Fungi</taxon>
        <taxon>Dikarya</taxon>
        <taxon>Basidiomycota</taxon>
        <taxon>Agaricomycotina</taxon>
        <taxon>Agaricomycetes</taxon>
        <taxon>Agaricomycetidae</taxon>
        <taxon>Agaricales</taxon>
        <taxon>Marasmiineae</taxon>
        <taxon>Mycenaceae</taxon>
        <taxon>Mycena</taxon>
    </lineage>
</organism>
<accession>A0AAD7J9N5</accession>
<sequence>MPLEGRKEGRNYRRGPVKKQPGPYYIHVSNPSYKVQGEPQGRLIAKIRVDICQGNRCATLTREKWLLPSWGRRKGRLYIKSGRRPPGPQALIVLETGAISIPGLRHVIAANNSESKGGFWIECAEVKDSKSDRLWLLRQLELESPWMIIEEWLVKQRLRAWRTGGSNLRTLPTCIAKTSQDVVIGAVSARSIEEAPFRRVVRRSTPTLAREDC</sequence>
<feature type="compositionally biased region" description="Basic and acidic residues" evidence="1">
    <location>
        <begin position="1"/>
        <end position="11"/>
    </location>
</feature>
<comment type="caution">
    <text evidence="2">The sequence shown here is derived from an EMBL/GenBank/DDBJ whole genome shotgun (WGS) entry which is preliminary data.</text>
</comment>
<dbReference type="EMBL" id="JARKIB010000040">
    <property type="protein sequence ID" value="KAJ7759182.1"/>
    <property type="molecule type" value="Genomic_DNA"/>
</dbReference>
<name>A0AAD7J9N5_9AGAR</name>
<evidence type="ECO:0000313" key="2">
    <source>
        <dbReference type="EMBL" id="KAJ7759182.1"/>
    </source>
</evidence>
<dbReference type="Proteomes" id="UP001215598">
    <property type="component" value="Unassembled WGS sequence"/>
</dbReference>
<proteinExistence type="predicted"/>
<reference evidence="2" key="1">
    <citation type="submission" date="2023-03" db="EMBL/GenBank/DDBJ databases">
        <title>Massive genome expansion in bonnet fungi (Mycena s.s.) driven by repeated elements and novel gene families across ecological guilds.</title>
        <authorList>
            <consortium name="Lawrence Berkeley National Laboratory"/>
            <person name="Harder C.B."/>
            <person name="Miyauchi S."/>
            <person name="Viragh M."/>
            <person name="Kuo A."/>
            <person name="Thoen E."/>
            <person name="Andreopoulos B."/>
            <person name="Lu D."/>
            <person name="Skrede I."/>
            <person name="Drula E."/>
            <person name="Henrissat B."/>
            <person name="Morin E."/>
            <person name="Kohler A."/>
            <person name="Barry K."/>
            <person name="LaButti K."/>
            <person name="Morin E."/>
            <person name="Salamov A."/>
            <person name="Lipzen A."/>
            <person name="Mereny Z."/>
            <person name="Hegedus B."/>
            <person name="Baldrian P."/>
            <person name="Stursova M."/>
            <person name="Weitz H."/>
            <person name="Taylor A."/>
            <person name="Grigoriev I.V."/>
            <person name="Nagy L.G."/>
            <person name="Martin F."/>
            <person name="Kauserud H."/>
        </authorList>
    </citation>
    <scope>NUCLEOTIDE SEQUENCE</scope>
    <source>
        <strain evidence="2">CBHHK182m</strain>
    </source>
</reference>
<dbReference type="AlphaFoldDB" id="A0AAD7J9N5"/>
<evidence type="ECO:0000256" key="1">
    <source>
        <dbReference type="SAM" id="MobiDB-lite"/>
    </source>
</evidence>
<protein>
    <submittedName>
        <fullName evidence="2">Uncharacterized protein</fullName>
    </submittedName>
</protein>
<evidence type="ECO:0000313" key="3">
    <source>
        <dbReference type="Proteomes" id="UP001215598"/>
    </source>
</evidence>
<gene>
    <name evidence="2" type="ORF">B0H16DRAFT_1689125</name>
</gene>